<evidence type="ECO:0000259" key="1">
    <source>
        <dbReference type="Pfam" id="PF00903"/>
    </source>
</evidence>
<evidence type="ECO:0000313" key="3">
    <source>
        <dbReference type="Proteomes" id="UP000182836"/>
    </source>
</evidence>
<feature type="domain" description="Glyoxalase/fosfomycin resistance/dioxygenase" evidence="1">
    <location>
        <begin position="4"/>
        <end position="95"/>
    </location>
</feature>
<dbReference type="Gene3D" id="3.10.180.10">
    <property type="entry name" value="2,3-Dihydroxybiphenyl 1,2-Dioxygenase, domain 1"/>
    <property type="match status" value="1"/>
</dbReference>
<reference evidence="2 3" key="1">
    <citation type="submission" date="2016-10" db="EMBL/GenBank/DDBJ databases">
        <authorList>
            <person name="de Groot N.N."/>
        </authorList>
    </citation>
    <scope>NUCLEOTIDE SEQUENCE [LARGE SCALE GENOMIC DNA]</scope>
    <source>
        <strain evidence="2 3">DSM 2895</strain>
    </source>
</reference>
<sequence>MGIKLDMVGIVVKDMKKSLDFYRVLGLVIPESANEEQHVEVEQSGFRLAFDSQEIAKEVYGSWEEPTGHRIELAFSCESYDSLNELYAKIIHSGYDDTVNHGMLFGDSATQLSKTPMATSLVFLFKGVNQSH</sequence>
<evidence type="ECO:0000313" key="2">
    <source>
        <dbReference type="EMBL" id="SDJ61145.1"/>
    </source>
</evidence>
<protein>
    <recommendedName>
        <fullName evidence="1">Glyoxalase/fosfomycin resistance/dioxygenase domain-containing protein</fullName>
    </recommendedName>
</protein>
<dbReference type="InterPro" id="IPR004360">
    <property type="entry name" value="Glyas_Fos-R_dOase_dom"/>
</dbReference>
<proteinExistence type="predicted"/>
<dbReference type="EMBL" id="FNED01000022">
    <property type="protein sequence ID" value="SDJ61145.1"/>
    <property type="molecule type" value="Genomic_DNA"/>
</dbReference>
<organism evidence="2 3">
    <name type="scientific">Aneurinibacillus migulanus</name>
    <name type="common">Bacillus migulanus</name>
    <dbReference type="NCBI Taxonomy" id="47500"/>
    <lineage>
        <taxon>Bacteria</taxon>
        <taxon>Bacillati</taxon>
        <taxon>Bacillota</taxon>
        <taxon>Bacilli</taxon>
        <taxon>Bacillales</taxon>
        <taxon>Paenibacillaceae</taxon>
        <taxon>Aneurinibacillus group</taxon>
        <taxon>Aneurinibacillus</taxon>
    </lineage>
</organism>
<dbReference type="Pfam" id="PF00903">
    <property type="entry name" value="Glyoxalase"/>
    <property type="match status" value="1"/>
</dbReference>
<accession>A0A1G8V735</accession>
<name>A0A1G8V735_ANEMI</name>
<dbReference type="SUPFAM" id="SSF54593">
    <property type="entry name" value="Glyoxalase/Bleomycin resistance protein/Dihydroxybiphenyl dioxygenase"/>
    <property type="match status" value="1"/>
</dbReference>
<dbReference type="InterPro" id="IPR029068">
    <property type="entry name" value="Glyas_Bleomycin-R_OHBP_Dase"/>
</dbReference>
<dbReference type="AlphaFoldDB" id="A0A1G8V735"/>
<dbReference type="Proteomes" id="UP000182836">
    <property type="component" value="Unassembled WGS sequence"/>
</dbReference>
<gene>
    <name evidence="2" type="ORF">SAMN04487909_12240</name>
</gene>